<accession>A0A5C0VNK3</accession>
<dbReference type="EMBL" id="CP043329">
    <property type="protein sequence ID" value="QEK52594.1"/>
    <property type="molecule type" value="Genomic_DNA"/>
</dbReference>
<dbReference type="InterPro" id="IPR011006">
    <property type="entry name" value="CheY-like_superfamily"/>
</dbReference>
<evidence type="ECO:0000259" key="3">
    <source>
        <dbReference type="PROSITE" id="PS50110"/>
    </source>
</evidence>
<evidence type="ECO:0000313" key="4">
    <source>
        <dbReference type="EMBL" id="QEK52594.1"/>
    </source>
</evidence>
<dbReference type="Pfam" id="PF08665">
    <property type="entry name" value="PglZ"/>
    <property type="match status" value="1"/>
</dbReference>
<dbReference type="CDD" id="cd00156">
    <property type="entry name" value="REC"/>
    <property type="match status" value="1"/>
</dbReference>
<dbReference type="Pfam" id="PF00072">
    <property type="entry name" value="Response_reg"/>
    <property type="match status" value="1"/>
</dbReference>
<dbReference type="SUPFAM" id="SSF52172">
    <property type="entry name" value="CheY-like"/>
    <property type="match status" value="1"/>
</dbReference>
<dbReference type="SUPFAM" id="SSF53649">
    <property type="entry name" value="Alkaline phosphatase-like"/>
    <property type="match status" value="1"/>
</dbReference>
<dbReference type="RefSeq" id="WP_149075345.1">
    <property type="nucleotide sequence ID" value="NZ_CP043329.1"/>
</dbReference>
<evidence type="ECO:0000256" key="2">
    <source>
        <dbReference type="PROSITE-ProRule" id="PRU00169"/>
    </source>
</evidence>
<dbReference type="KEGG" id="pej:FYC62_13715"/>
<dbReference type="AlphaFoldDB" id="A0A5C0VNK3"/>
<organism evidence="4 5">
    <name type="scientific">Pedobacter aquae</name>
    <dbReference type="NCBI Taxonomy" id="2605747"/>
    <lineage>
        <taxon>Bacteria</taxon>
        <taxon>Pseudomonadati</taxon>
        <taxon>Bacteroidota</taxon>
        <taxon>Sphingobacteriia</taxon>
        <taxon>Sphingobacteriales</taxon>
        <taxon>Sphingobacteriaceae</taxon>
        <taxon>Pedobacter</taxon>
    </lineage>
</organism>
<dbReference type="Proteomes" id="UP000323653">
    <property type="component" value="Chromosome"/>
</dbReference>
<dbReference type="InterPro" id="IPR017850">
    <property type="entry name" value="Alkaline_phosphatase_core_sf"/>
</dbReference>
<gene>
    <name evidence="4" type="ORF">FYC62_13715</name>
</gene>
<evidence type="ECO:0000256" key="1">
    <source>
        <dbReference type="ARBA" id="ARBA00022553"/>
    </source>
</evidence>
<keyword evidence="1 2" id="KW-0597">Phosphoprotein</keyword>
<dbReference type="InterPro" id="IPR050595">
    <property type="entry name" value="Bact_response_regulator"/>
</dbReference>
<proteinExistence type="predicted"/>
<protein>
    <submittedName>
        <fullName evidence="4">PglZ domain-containing protein</fullName>
    </submittedName>
</protein>
<keyword evidence="5" id="KW-1185">Reference proteome</keyword>
<feature type="domain" description="Response regulatory" evidence="3">
    <location>
        <begin position="5"/>
        <end position="119"/>
    </location>
</feature>
<feature type="modified residue" description="4-aspartylphosphate" evidence="2">
    <location>
        <position position="54"/>
    </location>
</feature>
<reference evidence="4 5" key="1">
    <citation type="submission" date="2019-08" db="EMBL/GenBank/DDBJ databases">
        <title>Pedobacter sp. nov., isolated from Han river, South Korea.</title>
        <authorList>
            <person name="Lee D.-H."/>
            <person name="Kim Y.-S."/>
            <person name="Hwang E.-M."/>
            <person name="Le Tran T.C."/>
            <person name="Cha C.-J."/>
        </authorList>
    </citation>
    <scope>NUCLEOTIDE SEQUENCE [LARGE SCALE GENOMIC DNA]</scope>
    <source>
        <strain evidence="4 5">CJ43</strain>
    </source>
</reference>
<dbReference type="Gene3D" id="3.40.50.2300">
    <property type="match status" value="1"/>
</dbReference>
<dbReference type="InterPro" id="IPR001789">
    <property type="entry name" value="Sig_transdc_resp-reg_receiver"/>
</dbReference>
<sequence>MQTANILWADDEIDLLKPHILFLNEKGYHIDTATNGNDALEIFKSKDFDLVFLDENMPGLTGLETLTSIKSTNPDIPVVMITKSEEEYLMEDAIGATIDDYLIKPVNPKQILLTIKKLIDNKRLISEKTSMAYQQDFRTLGMTLNDNLNFQEWIDVYKKLLFWEIKLEKLEDAGMHEILTMQKAEANAQFCKFVEKNYATWINDQDNGPTFSHQLFKKKVFPALSEHIPTFFIVIDNLRYDQWKVINPLIAEYFRLEEEDSYFSILPTATQYARNAIFSGLLPLDMEKRFPNLWQNDEDEGGKNLHEEEFLKDQIKRLLRKDIKFSYHKILNQDQGKDLNDSLTNLMDNDLNAIVYNFVDMLSHARTDMQMIKELANDDAAYRSLTLSWFEHSPLLDLLKKLSQKKVKVMITTDHGTIRVKHPSKVIGDRNTNTNLRYKQGKNLNYNSKEVYHVKNPHEIHLPKLHLSSSFIFAKEDSYFVYQNNYNQFVNFYNETFQHGGISLEEMIIPFVTYKNK</sequence>
<dbReference type="PANTHER" id="PTHR44591:SF3">
    <property type="entry name" value="RESPONSE REGULATORY DOMAIN-CONTAINING PROTEIN"/>
    <property type="match status" value="1"/>
</dbReference>
<dbReference type="GO" id="GO:0000160">
    <property type="term" value="P:phosphorelay signal transduction system"/>
    <property type="evidence" value="ECO:0007669"/>
    <property type="project" value="InterPro"/>
</dbReference>
<dbReference type="SMART" id="SM00448">
    <property type="entry name" value="REC"/>
    <property type="match status" value="1"/>
</dbReference>
<dbReference type="PANTHER" id="PTHR44591">
    <property type="entry name" value="STRESS RESPONSE REGULATOR PROTEIN 1"/>
    <property type="match status" value="1"/>
</dbReference>
<dbReference type="PROSITE" id="PS50110">
    <property type="entry name" value="RESPONSE_REGULATORY"/>
    <property type="match status" value="1"/>
</dbReference>
<evidence type="ECO:0000313" key="5">
    <source>
        <dbReference type="Proteomes" id="UP000323653"/>
    </source>
</evidence>
<name>A0A5C0VNK3_9SPHI</name>